<keyword evidence="3" id="KW-1185">Reference proteome</keyword>
<evidence type="ECO:0000313" key="2">
    <source>
        <dbReference type="EMBL" id="RKP31910.1"/>
    </source>
</evidence>
<dbReference type="InterPro" id="IPR004046">
    <property type="entry name" value="GST_C"/>
</dbReference>
<dbReference type="SUPFAM" id="SSF52833">
    <property type="entry name" value="Thioredoxin-like"/>
    <property type="match status" value="1"/>
</dbReference>
<dbReference type="InterPro" id="IPR036282">
    <property type="entry name" value="Glutathione-S-Trfase_C_sf"/>
</dbReference>
<dbReference type="Proteomes" id="UP000268321">
    <property type="component" value="Unassembled WGS sequence"/>
</dbReference>
<protein>
    <recommendedName>
        <fullName evidence="1">Glutathione S-transferase C-terminal domain-containing protein</fullName>
    </recommendedName>
</protein>
<dbReference type="SUPFAM" id="SSF47616">
    <property type="entry name" value="GST C-terminal domain-like"/>
    <property type="match status" value="1"/>
</dbReference>
<feature type="domain" description="Glutathione S-transferase C-terminal" evidence="1">
    <location>
        <begin position="83"/>
        <end position="161"/>
    </location>
</feature>
<dbReference type="OrthoDB" id="2098326at2759"/>
<evidence type="ECO:0000259" key="1">
    <source>
        <dbReference type="Pfam" id="PF14497"/>
    </source>
</evidence>
<accession>A0A4P9ZIN9</accession>
<reference evidence="3" key="1">
    <citation type="journal article" date="2018" name="Nat. Microbiol.">
        <title>Leveraging single-cell genomics to expand the fungal tree of life.</title>
        <authorList>
            <person name="Ahrendt S.R."/>
            <person name="Quandt C.A."/>
            <person name="Ciobanu D."/>
            <person name="Clum A."/>
            <person name="Salamov A."/>
            <person name="Andreopoulos B."/>
            <person name="Cheng J.F."/>
            <person name="Woyke T."/>
            <person name="Pelin A."/>
            <person name="Henrissat B."/>
            <person name="Reynolds N.K."/>
            <person name="Benny G.L."/>
            <person name="Smith M.E."/>
            <person name="James T.Y."/>
            <person name="Grigoriev I.V."/>
        </authorList>
    </citation>
    <scope>NUCLEOTIDE SEQUENCE [LARGE SCALE GENOMIC DNA]</scope>
    <source>
        <strain evidence="3">Baker2002</strain>
    </source>
</reference>
<dbReference type="EMBL" id="ML004436">
    <property type="protein sequence ID" value="RKP31910.1"/>
    <property type="molecule type" value="Genomic_DNA"/>
</dbReference>
<proteinExistence type="predicted"/>
<gene>
    <name evidence="2" type="ORF">METBISCDRAFT_26212</name>
</gene>
<dbReference type="PANTHER" id="PTHR44051:SF9">
    <property type="entry name" value="GLUTATHIONE S-TRANSFERASE 1"/>
    <property type="match status" value="1"/>
</dbReference>
<organism evidence="2 3">
    <name type="scientific">Metschnikowia bicuspidata</name>
    <dbReference type="NCBI Taxonomy" id="27322"/>
    <lineage>
        <taxon>Eukaryota</taxon>
        <taxon>Fungi</taxon>
        <taxon>Dikarya</taxon>
        <taxon>Ascomycota</taxon>
        <taxon>Saccharomycotina</taxon>
        <taxon>Pichiomycetes</taxon>
        <taxon>Metschnikowiaceae</taxon>
        <taxon>Metschnikowia</taxon>
    </lineage>
</organism>
<dbReference type="Pfam" id="PF14497">
    <property type="entry name" value="GST_C_3"/>
    <property type="match status" value="1"/>
</dbReference>
<sequence>MAPDDAKKLWPTRLIPVLEVIKDGRTQVIAESGHIISYLARNCNPNGNLQPHLVSLLVGSIAVQKVPWPASFLASKIISRINSSYYEARLLTVLKFLDSQLEEKNGGCFVDDTLTAADIILDFSISENVFGRHLGAVGVDIDRKTQFPNLYKWHQFTTALPSRIRAVAREKTPKHRQSMPGHE</sequence>
<dbReference type="PANTHER" id="PTHR44051">
    <property type="entry name" value="GLUTATHIONE S-TRANSFERASE-RELATED"/>
    <property type="match status" value="1"/>
</dbReference>
<dbReference type="Gene3D" id="1.20.1050.130">
    <property type="match status" value="1"/>
</dbReference>
<dbReference type="AlphaFoldDB" id="A0A4P9ZIN9"/>
<evidence type="ECO:0000313" key="3">
    <source>
        <dbReference type="Proteomes" id="UP000268321"/>
    </source>
</evidence>
<dbReference type="InterPro" id="IPR036249">
    <property type="entry name" value="Thioredoxin-like_sf"/>
</dbReference>
<name>A0A4P9ZIN9_9ASCO</name>